<keyword evidence="18" id="KW-1185">Reference proteome</keyword>
<proteinExistence type="inferred from homology"/>
<evidence type="ECO:0000313" key="18">
    <source>
        <dbReference type="Proteomes" id="UP000034287"/>
    </source>
</evidence>
<comment type="subcellular location">
    <subcellularLocation>
        <location evidence="2 13">Cell membrane</location>
        <topology evidence="2 13">Peripheral membrane protein</topology>
    </subcellularLocation>
</comment>
<evidence type="ECO:0000256" key="5">
    <source>
        <dbReference type="ARBA" id="ARBA00022448"/>
    </source>
</evidence>
<keyword evidence="8 13" id="KW-0472">Membrane</keyword>
<comment type="function">
    <text evidence="1 13">Produces ATP from ADP in the presence of a proton gradient across the membrane.</text>
</comment>
<dbReference type="Pfam" id="PF02823">
    <property type="entry name" value="ATP-synt_DE_N"/>
    <property type="match status" value="1"/>
</dbReference>
<gene>
    <name evidence="13" type="primary">atpC</name>
    <name evidence="17" type="ORF">WN59_06005</name>
</gene>
<protein>
    <recommendedName>
        <fullName evidence="4 13">ATP synthase epsilon chain</fullName>
    </recommendedName>
    <alternativeName>
        <fullName evidence="12 13">ATP synthase F1 sector epsilon subunit</fullName>
    </alternativeName>
    <alternativeName>
        <fullName evidence="11 13">F-ATPase epsilon subunit</fullName>
    </alternativeName>
</protein>
<keyword evidence="5 13" id="KW-0813">Transport</keyword>
<evidence type="ECO:0000256" key="4">
    <source>
        <dbReference type="ARBA" id="ARBA00014480"/>
    </source>
</evidence>
<evidence type="ECO:0000256" key="14">
    <source>
        <dbReference type="RuleBase" id="RU003656"/>
    </source>
</evidence>
<comment type="similarity">
    <text evidence="3 13 14">Belongs to the ATPase epsilon chain family.</text>
</comment>
<dbReference type="STRING" id="1432562.WN59_06005"/>
<evidence type="ECO:0000256" key="7">
    <source>
        <dbReference type="ARBA" id="ARBA00023065"/>
    </source>
</evidence>
<evidence type="ECO:0000259" key="15">
    <source>
        <dbReference type="Pfam" id="PF00401"/>
    </source>
</evidence>
<dbReference type="GO" id="GO:0046933">
    <property type="term" value="F:proton-transporting ATP synthase activity, rotational mechanism"/>
    <property type="evidence" value="ECO:0007669"/>
    <property type="project" value="UniProtKB-UniRule"/>
</dbReference>
<dbReference type="PANTHER" id="PTHR13822:SF10">
    <property type="entry name" value="ATP SYNTHASE EPSILON CHAIN, CHLOROPLASTIC"/>
    <property type="match status" value="1"/>
</dbReference>
<dbReference type="CDD" id="cd12152">
    <property type="entry name" value="F1-ATPase_delta"/>
    <property type="match status" value="1"/>
</dbReference>
<dbReference type="NCBIfam" id="NF009980">
    <property type="entry name" value="PRK13446.1"/>
    <property type="match status" value="1"/>
</dbReference>
<dbReference type="InterPro" id="IPR001469">
    <property type="entry name" value="ATP_synth_F1_dsu/esu"/>
</dbReference>
<keyword evidence="6 13" id="KW-0375">Hydrogen ion transport</keyword>
<dbReference type="Pfam" id="PF00401">
    <property type="entry name" value="ATP-synt_DE"/>
    <property type="match status" value="1"/>
</dbReference>
<dbReference type="InterPro" id="IPR020546">
    <property type="entry name" value="ATP_synth_F1_dsu/esu_N"/>
</dbReference>
<dbReference type="GO" id="GO:0005524">
    <property type="term" value="F:ATP binding"/>
    <property type="evidence" value="ECO:0007669"/>
    <property type="project" value="UniProtKB-UniRule"/>
</dbReference>
<dbReference type="SUPFAM" id="SSF46604">
    <property type="entry name" value="Epsilon subunit of F1F0-ATP synthase C-terminal domain"/>
    <property type="match status" value="1"/>
</dbReference>
<dbReference type="EMBL" id="LAYZ01000002">
    <property type="protein sequence ID" value="KKK35174.1"/>
    <property type="molecule type" value="Genomic_DNA"/>
</dbReference>
<dbReference type="PATRIC" id="fig|1432562.3.peg.1197"/>
<dbReference type="InterPro" id="IPR036794">
    <property type="entry name" value="ATP_F1_dsu/esu_C_sf"/>
</dbReference>
<evidence type="ECO:0000256" key="13">
    <source>
        <dbReference type="HAMAP-Rule" id="MF_00530"/>
    </source>
</evidence>
<dbReference type="AlphaFoldDB" id="A0A0M2SKH1"/>
<evidence type="ECO:0000256" key="3">
    <source>
        <dbReference type="ARBA" id="ARBA00005712"/>
    </source>
</evidence>
<evidence type="ECO:0000256" key="9">
    <source>
        <dbReference type="ARBA" id="ARBA00023196"/>
    </source>
</evidence>
<evidence type="ECO:0000256" key="6">
    <source>
        <dbReference type="ARBA" id="ARBA00022781"/>
    </source>
</evidence>
<reference evidence="17 18" key="1">
    <citation type="submission" date="2015-04" db="EMBL/GenBank/DDBJ databases">
        <title>Taxonomic description and genome sequence of Salinicoccus sediminis sp. nov., a novel hyper halotolerant bacterium isolated from marine sediment.</title>
        <authorList>
            <person name="Mathan Kumar R."/>
            <person name="Kaur G."/>
            <person name="Kumar N."/>
            <person name="Kumar A."/>
            <person name="Singh N.K."/>
            <person name="Kaur N."/>
            <person name="Mayilraj S."/>
        </authorList>
    </citation>
    <scope>NUCLEOTIDE SEQUENCE [LARGE SCALE GENOMIC DNA]</scope>
    <source>
        <strain evidence="17 18">SV-16</strain>
    </source>
</reference>
<dbReference type="HAMAP" id="MF_00530">
    <property type="entry name" value="ATP_synth_epsil_bac"/>
    <property type="match status" value="1"/>
</dbReference>
<dbReference type="InterPro" id="IPR020547">
    <property type="entry name" value="ATP_synth_F1_esu_C"/>
</dbReference>
<evidence type="ECO:0000256" key="8">
    <source>
        <dbReference type="ARBA" id="ARBA00023136"/>
    </source>
</evidence>
<evidence type="ECO:0000256" key="10">
    <source>
        <dbReference type="ARBA" id="ARBA00023310"/>
    </source>
</evidence>
<dbReference type="SUPFAM" id="SSF51344">
    <property type="entry name" value="Epsilon subunit of F1F0-ATP synthase N-terminal domain"/>
    <property type="match status" value="1"/>
</dbReference>
<dbReference type="OrthoDB" id="9804110at2"/>
<comment type="subunit">
    <text evidence="13 14">F-type ATPases have 2 components, CF(1) - the catalytic core - and CF(0) - the membrane proton channel. CF(1) has five subunits: alpha(3), beta(3), gamma(1), delta(1), epsilon(1). CF(0) has three main subunits: a, b and c.</text>
</comment>
<sequence>MNTIALDVVTPDGSVHFEENCEIIILQTKQGELGVMAGHVPTVAALKIGGLRVKVDGRFEYFAVTDGFVEIRPDKVTVLVQAGEFAGDIDTERAVAAKERAESLLAMERDEKIDRFRAELALKRATNRIDIAKHSS</sequence>
<dbReference type="Gene3D" id="2.60.15.10">
    <property type="entry name" value="F0F1 ATP synthase delta/epsilon subunit, N-terminal"/>
    <property type="match status" value="1"/>
</dbReference>
<accession>A0A0M2SKH1</accession>
<keyword evidence="9 13" id="KW-0139">CF(1)</keyword>
<feature type="domain" description="ATP synthase F1 complex delta/epsilon subunit N-terminal" evidence="16">
    <location>
        <begin position="5"/>
        <end position="81"/>
    </location>
</feature>
<dbReference type="Gene3D" id="1.20.5.440">
    <property type="entry name" value="ATP synthase delta/epsilon subunit, C-terminal domain"/>
    <property type="match status" value="1"/>
</dbReference>
<evidence type="ECO:0000256" key="12">
    <source>
        <dbReference type="ARBA" id="ARBA00031795"/>
    </source>
</evidence>
<evidence type="ECO:0000256" key="1">
    <source>
        <dbReference type="ARBA" id="ARBA00003543"/>
    </source>
</evidence>
<evidence type="ECO:0000313" key="17">
    <source>
        <dbReference type="EMBL" id="KKK35174.1"/>
    </source>
</evidence>
<evidence type="ECO:0000259" key="16">
    <source>
        <dbReference type="Pfam" id="PF02823"/>
    </source>
</evidence>
<keyword evidence="7 13" id="KW-0406">Ion transport</keyword>
<name>A0A0M2SKH1_9STAP</name>
<dbReference type="RefSeq" id="WP_046514183.1">
    <property type="nucleotide sequence ID" value="NZ_LAYZ01000002.1"/>
</dbReference>
<feature type="domain" description="ATP synthase epsilon subunit C-terminal" evidence="15">
    <location>
        <begin position="88"/>
        <end position="133"/>
    </location>
</feature>
<dbReference type="NCBIfam" id="TIGR01216">
    <property type="entry name" value="ATP_synt_epsi"/>
    <property type="match status" value="1"/>
</dbReference>
<evidence type="ECO:0000256" key="2">
    <source>
        <dbReference type="ARBA" id="ARBA00004202"/>
    </source>
</evidence>
<comment type="caution">
    <text evidence="17">The sequence shown here is derived from an EMBL/GenBank/DDBJ whole genome shotgun (WGS) entry which is preliminary data.</text>
</comment>
<organism evidence="17 18">
    <name type="scientific">Salinicoccus sediminis</name>
    <dbReference type="NCBI Taxonomy" id="1432562"/>
    <lineage>
        <taxon>Bacteria</taxon>
        <taxon>Bacillati</taxon>
        <taxon>Bacillota</taxon>
        <taxon>Bacilli</taxon>
        <taxon>Bacillales</taxon>
        <taxon>Staphylococcaceae</taxon>
        <taxon>Salinicoccus</taxon>
    </lineage>
</organism>
<dbReference type="GO" id="GO:0005886">
    <property type="term" value="C:plasma membrane"/>
    <property type="evidence" value="ECO:0007669"/>
    <property type="project" value="UniProtKB-SubCell"/>
</dbReference>
<keyword evidence="10 13" id="KW-0066">ATP synthesis</keyword>
<dbReference type="InterPro" id="IPR036771">
    <property type="entry name" value="ATPsynth_dsu/esu_N"/>
</dbReference>
<dbReference type="GO" id="GO:0045259">
    <property type="term" value="C:proton-transporting ATP synthase complex"/>
    <property type="evidence" value="ECO:0007669"/>
    <property type="project" value="UniProtKB-KW"/>
</dbReference>
<dbReference type="PANTHER" id="PTHR13822">
    <property type="entry name" value="ATP SYNTHASE DELTA/EPSILON CHAIN"/>
    <property type="match status" value="1"/>
</dbReference>
<evidence type="ECO:0000256" key="11">
    <source>
        <dbReference type="ARBA" id="ARBA00030215"/>
    </source>
</evidence>
<keyword evidence="13" id="KW-1003">Cell membrane</keyword>
<dbReference type="NCBIfam" id="NF001846">
    <property type="entry name" value="PRK00571.1-3"/>
    <property type="match status" value="1"/>
</dbReference>
<dbReference type="Proteomes" id="UP000034287">
    <property type="component" value="Unassembled WGS sequence"/>
</dbReference>